<gene>
    <name evidence="1" type="ORF">MOTC310_08760</name>
</gene>
<dbReference type="Proteomes" id="UP001355206">
    <property type="component" value="Unassembled WGS sequence"/>
</dbReference>
<protein>
    <submittedName>
        <fullName evidence="1">Uncharacterized protein</fullName>
    </submittedName>
</protein>
<evidence type="ECO:0000313" key="2">
    <source>
        <dbReference type="Proteomes" id="UP001355206"/>
    </source>
</evidence>
<dbReference type="EMBL" id="MLCA01000002">
    <property type="protein sequence ID" value="MEE7490563.1"/>
    <property type="molecule type" value="Genomic_DNA"/>
</dbReference>
<proteinExistence type="predicted"/>
<name>A0ABU7TLS6_9HYPH</name>
<keyword evidence="2" id="KW-1185">Reference proteome</keyword>
<organism evidence="1 2">
    <name type="scientific">Methylobacterium oryzae</name>
    <dbReference type="NCBI Taxonomy" id="334852"/>
    <lineage>
        <taxon>Bacteria</taxon>
        <taxon>Pseudomonadati</taxon>
        <taxon>Pseudomonadota</taxon>
        <taxon>Alphaproteobacteria</taxon>
        <taxon>Hyphomicrobiales</taxon>
        <taxon>Methylobacteriaceae</taxon>
        <taxon>Methylobacterium</taxon>
    </lineage>
</organism>
<dbReference type="Pfam" id="PF19474">
    <property type="entry name" value="DUF6011"/>
    <property type="match status" value="1"/>
</dbReference>
<dbReference type="RefSeq" id="WP_331301549.1">
    <property type="nucleotide sequence ID" value="NZ_MLCA01000002.1"/>
</dbReference>
<reference evidence="1 2" key="1">
    <citation type="journal article" date="2012" name="Genet. Mol. Biol.">
        <title>Analysis of 16S rRNA and mxaF genes revealing insights into Methylobacterium niche-specific plant association.</title>
        <authorList>
            <person name="Dourado M.N."/>
            <person name="Andreote F.D."/>
            <person name="Dini-Andreote F."/>
            <person name="Conti R."/>
            <person name="Araujo J.M."/>
            <person name="Araujo W.L."/>
        </authorList>
    </citation>
    <scope>NUCLEOTIDE SEQUENCE [LARGE SCALE GENOMIC DNA]</scope>
    <source>
        <strain evidence="1 2">TC3-10</strain>
    </source>
</reference>
<accession>A0ABU7TLS6</accession>
<comment type="caution">
    <text evidence="1">The sequence shown here is derived from an EMBL/GenBank/DDBJ whole genome shotgun (WGS) entry which is preliminary data.</text>
</comment>
<evidence type="ECO:0000313" key="1">
    <source>
        <dbReference type="EMBL" id="MEE7490563.1"/>
    </source>
</evidence>
<sequence>MTQMLTIRTNANPATHCSCCGRTLTDAVSVKIGKGPICRANGGVPERDLFTTRSDYEVEIEGDVILVTDLDLGGRSVTNDAEGVIGDLVRSGLLRPGMRVIYRDSRRVWDELLVRDGQFAGFAPIDLRDRDAALSSLNAKAA</sequence>
<dbReference type="InterPro" id="IPR046053">
    <property type="entry name" value="DUF6011"/>
</dbReference>